<keyword evidence="2" id="KW-1185">Reference proteome</keyword>
<organism evidence="1 2">
    <name type="scientific">Bacillus oleivorans</name>
    <dbReference type="NCBI Taxonomy" id="1448271"/>
    <lineage>
        <taxon>Bacteria</taxon>
        <taxon>Bacillati</taxon>
        <taxon>Bacillota</taxon>
        <taxon>Bacilli</taxon>
        <taxon>Bacillales</taxon>
        <taxon>Bacillaceae</taxon>
        <taxon>Bacillus</taxon>
    </lineage>
</organism>
<gene>
    <name evidence="1" type="ORF">SAMN05877753_11148</name>
</gene>
<evidence type="ECO:0000313" key="1">
    <source>
        <dbReference type="EMBL" id="SNX75172.1"/>
    </source>
</evidence>
<accession>A0A285D5U0</accession>
<dbReference type="AlphaFoldDB" id="A0A285D5U0"/>
<dbReference type="Proteomes" id="UP000219546">
    <property type="component" value="Unassembled WGS sequence"/>
</dbReference>
<proteinExistence type="predicted"/>
<name>A0A285D5U0_9BACI</name>
<evidence type="ECO:0000313" key="2">
    <source>
        <dbReference type="Proteomes" id="UP000219546"/>
    </source>
</evidence>
<reference evidence="1 2" key="1">
    <citation type="submission" date="2017-08" db="EMBL/GenBank/DDBJ databases">
        <authorList>
            <person name="de Groot N.N."/>
        </authorList>
    </citation>
    <scope>NUCLEOTIDE SEQUENCE [LARGE SCALE GENOMIC DNA]</scope>
    <source>
        <strain evidence="1 2">JC228</strain>
    </source>
</reference>
<dbReference type="EMBL" id="OAOP01000011">
    <property type="protein sequence ID" value="SNX75172.1"/>
    <property type="molecule type" value="Genomic_DNA"/>
</dbReference>
<sequence>MNGKSRMVVIDPDNRYIVPAIPDETLSQVFGQRTIDPRAEMAVLYVEFWIVDGFSLRISHDRILTFLKKHIDASNIRDFISLLAKRGYTERFFDLTRSTVDRNGELRSYLNSLGVENIEISYYRDWDGSETAGLLAGCVVGIGESFATIVVDIIEMGKLLLKLAQYQMRTIKKLVTDPDAGLTDIHNQAEMIGKLLDSLVEQLDISRLPSEVVNTWREWNVEFEKHLENHEPFDAGRHLGRIAGDLWQLLTGIRALGKLLQATGKKAMEHAPLMFRSLRSTAAKSQEVIADMAKLLLSIGRNVIDEIPTVGLDVLRTMFPPEVLRKLFKEGRAFLVHNNITLMPIIDRCYQHAFPGNIMPSRFMVGVFEEGKPMLMASMSERIVGATREEAMAAIDEMLDRIDELFKEPGRRSLKLSLKEATVNAEAIKLLKQRIDTSLQNLLQKITYESFTELRRSKQKFYPKDLGLLIHKRMAHLVPVVISQVAPGAWFRTEKKLSTIVEELLNLSNSASPGDLARAKESLNKSVASLLAKRDDVLDVLGLEKTAAARTEKSITKFLKEHFGIKGSTTVGDLQSDLTIADPKIKHVINVDFTSSTNSDQFEKLWKKVNEDLGKKFNGNWSKLDEEYAKAGKGKAPEEVKLALDKLTWHAVRETVIRKAALEEALGIGWQVSSREMLYDGFARLFKKEADAISAN</sequence>
<dbReference type="OrthoDB" id="3309914at2"/>
<dbReference type="RefSeq" id="WP_097160318.1">
    <property type="nucleotide sequence ID" value="NZ_JBEPMQ010000014.1"/>
</dbReference>
<protein>
    <submittedName>
        <fullName evidence="1">Uncharacterized protein</fullName>
    </submittedName>
</protein>